<evidence type="ECO:0000313" key="2">
    <source>
        <dbReference type="Proteomes" id="UP000678895"/>
    </source>
</evidence>
<gene>
    <name evidence="1" type="ORF">J41TS4_29200</name>
</gene>
<accession>A0A919Y6T9</accession>
<evidence type="ECO:0000313" key="1">
    <source>
        <dbReference type="EMBL" id="GIO43162.1"/>
    </source>
</evidence>
<dbReference type="Proteomes" id="UP000678895">
    <property type="component" value="Unassembled WGS sequence"/>
</dbReference>
<dbReference type="RefSeq" id="WP_301628069.1">
    <property type="nucleotide sequence ID" value="NZ_BORS01000009.1"/>
</dbReference>
<keyword evidence="2" id="KW-1185">Reference proteome</keyword>
<organism evidence="1 2">
    <name type="scientific">Paenibacillus apis</name>
    <dbReference type="NCBI Taxonomy" id="1792174"/>
    <lineage>
        <taxon>Bacteria</taxon>
        <taxon>Bacillati</taxon>
        <taxon>Bacillota</taxon>
        <taxon>Bacilli</taxon>
        <taxon>Bacillales</taxon>
        <taxon>Paenibacillaceae</taxon>
        <taxon>Paenibacillus</taxon>
    </lineage>
</organism>
<protein>
    <submittedName>
        <fullName evidence="1">Uncharacterized protein</fullName>
    </submittedName>
</protein>
<comment type="caution">
    <text evidence="1">The sequence shown here is derived from an EMBL/GenBank/DDBJ whole genome shotgun (WGS) entry which is preliminary data.</text>
</comment>
<name>A0A919Y6T9_9BACL</name>
<dbReference type="AlphaFoldDB" id="A0A919Y6T9"/>
<proteinExistence type="predicted"/>
<dbReference type="EMBL" id="BORS01000009">
    <property type="protein sequence ID" value="GIO43162.1"/>
    <property type="molecule type" value="Genomic_DNA"/>
</dbReference>
<sequence>MGTGIIQFDAKQIINEQLPAPIRSKMCAVVEQGYDLTKEAIRHTTILNWDLGMLHEGYLRNLAIAYLFHKNIELNQLPLTYTYEYNHNHSYKYLVLAYNQMKMTLSQVATRYDIARPAYFRDKLQMANQATMFFSDIDDIESIQAQHYLLLTYSRGGDAPKFVNIGFPHLWRERIDLLKEPHIIAGGNEEEKEEIVTAETLIEFRNFTKEVGILGGQ</sequence>
<reference evidence="1" key="1">
    <citation type="submission" date="2021-03" db="EMBL/GenBank/DDBJ databases">
        <title>Antimicrobial resistance genes in bacteria isolated from Japanese honey, and their potential for conferring macrolide and lincosamide resistance in the American foulbrood pathogen Paenibacillus larvae.</title>
        <authorList>
            <person name="Okamoto M."/>
            <person name="Kumagai M."/>
            <person name="Kanamori H."/>
            <person name="Takamatsu D."/>
        </authorList>
    </citation>
    <scope>NUCLEOTIDE SEQUENCE</scope>
    <source>
        <strain evidence="1">J41TS4</strain>
    </source>
</reference>